<dbReference type="InterPro" id="IPR007645">
    <property type="entry name" value="RNA_pol_Rpb2_3"/>
</dbReference>
<dbReference type="RefSeq" id="YP_009547287.1">
    <property type="nucleotide sequence ID" value="NC_040172.1"/>
</dbReference>
<dbReference type="Gene3D" id="2.40.50.100">
    <property type="match status" value="1"/>
</dbReference>
<keyword evidence="3 8" id="KW-0240">DNA-directed RNA polymerase</keyword>
<feature type="region of interest" description="Disordered" evidence="11">
    <location>
        <begin position="215"/>
        <end position="312"/>
    </location>
</feature>
<evidence type="ECO:0000313" key="15">
    <source>
        <dbReference type="EMBL" id="AYW14943.1"/>
    </source>
</evidence>
<evidence type="ECO:0000256" key="1">
    <source>
        <dbReference type="ARBA" id="ARBA00004026"/>
    </source>
</evidence>
<dbReference type="InterPro" id="IPR007641">
    <property type="entry name" value="RNA_pol_Rpb2_7"/>
</dbReference>
<dbReference type="InterPro" id="IPR037033">
    <property type="entry name" value="DNA-dir_RNAP_su2_hyb_sf"/>
</dbReference>
<evidence type="ECO:0000256" key="6">
    <source>
        <dbReference type="ARBA" id="ARBA00023163"/>
    </source>
</evidence>
<keyword evidence="6 8" id="KW-0804">Transcription</keyword>
<evidence type="ECO:0000256" key="5">
    <source>
        <dbReference type="ARBA" id="ARBA00022695"/>
    </source>
</evidence>
<keyword evidence="5 8" id="KW-0548">Nucleotidyltransferase</keyword>
<dbReference type="EMBL" id="MH173071">
    <property type="protein sequence ID" value="AYW14943.1"/>
    <property type="molecule type" value="Genomic_DNA"/>
</dbReference>
<evidence type="ECO:0000259" key="14">
    <source>
        <dbReference type="Pfam" id="PF04565"/>
    </source>
</evidence>
<keyword evidence="15" id="KW-0934">Plastid</keyword>
<evidence type="ECO:0000256" key="11">
    <source>
        <dbReference type="SAM" id="MobiDB-lite"/>
    </source>
</evidence>
<evidence type="ECO:0000256" key="9">
    <source>
        <dbReference type="RuleBase" id="RU000434"/>
    </source>
</evidence>
<evidence type="ECO:0000256" key="2">
    <source>
        <dbReference type="ARBA" id="ARBA00006835"/>
    </source>
</evidence>
<gene>
    <name evidence="8 15" type="primary">rpoB</name>
</gene>
<keyword evidence="4 8" id="KW-0808">Transferase</keyword>
<dbReference type="PROSITE" id="PS01166">
    <property type="entry name" value="RNA_POL_BETA"/>
    <property type="match status" value="1"/>
</dbReference>
<dbReference type="SUPFAM" id="SSF64484">
    <property type="entry name" value="beta and beta-prime subunits of DNA dependent RNA-polymerase"/>
    <property type="match status" value="1"/>
</dbReference>
<comment type="subunit">
    <text evidence="8 10">In plastids the minimal PEP RNA polymerase catalytic core is composed of four subunits: alpha, beta, beta', and beta''. When a (nuclear-encoded) sigma factor is associated with the core the holoenzyme is formed, which can initiate transcription.</text>
</comment>
<dbReference type="InterPro" id="IPR007120">
    <property type="entry name" value="DNA-dir_RNAP_su2_dom"/>
</dbReference>
<evidence type="ECO:0000256" key="8">
    <source>
        <dbReference type="HAMAP-Rule" id="MF_01321"/>
    </source>
</evidence>
<keyword evidence="15" id="KW-0150">Chloroplast</keyword>
<dbReference type="Gene3D" id="2.40.270.10">
    <property type="entry name" value="DNA-directed RNA polymerase, subunit 2, domain 6"/>
    <property type="match status" value="2"/>
</dbReference>
<protein>
    <recommendedName>
        <fullName evidence="8">DNA-directed RNA polymerase subunit beta</fullName>
        <ecNumber evidence="8">2.7.7.6</ecNumber>
    </recommendedName>
    <alternativeName>
        <fullName evidence="8">PEP</fullName>
    </alternativeName>
    <alternativeName>
        <fullName evidence="8">Plastid-encoded RNA polymerase subunit beta</fullName>
        <shortName evidence="8">RNA polymerase subunit beta</shortName>
    </alternativeName>
</protein>
<dbReference type="HAMAP" id="MF_01321">
    <property type="entry name" value="RNApol_bact_RpoB"/>
    <property type="match status" value="1"/>
</dbReference>
<feature type="compositionally biased region" description="Basic and acidic residues" evidence="11">
    <location>
        <begin position="289"/>
        <end position="307"/>
    </location>
</feature>
<feature type="domain" description="DNA-directed RNA polymerase subunit 2 hybrid-binding" evidence="12">
    <location>
        <begin position="617"/>
        <end position="998"/>
    </location>
</feature>
<dbReference type="InterPro" id="IPR015712">
    <property type="entry name" value="DNA-dir_RNA_pol_su2"/>
</dbReference>
<feature type="domain" description="RNA polymerase Rpb2" evidence="13">
    <location>
        <begin position="1000"/>
        <end position="1073"/>
    </location>
</feature>
<evidence type="ECO:0000256" key="3">
    <source>
        <dbReference type="ARBA" id="ARBA00022478"/>
    </source>
</evidence>
<dbReference type="CDD" id="cd00653">
    <property type="entry name" value="RNA_pol_B_RPB2"/>
    <property type="match status" value="1"/>
</dbReference>
<dbReference type="Pfam" id="PF04560">
    <property type="entry name" value="RNA_pol_Rpb2_7"/>
    <property type="match status" value="1"/>
</dbReference>
<comment type="catalytic activity">
    <reaction evidence="7 8 10">
        <text>RNA(n) + a ribonucleoside 5'-triphosphate = RNA(n+1) + diphosphate</text>
        <dbReference type="Rhea" id="RHEA:21248"/>
        <dbReference type="Rhea" id="RHEA-COMP:14527"/>
        <dbReference type="Rhea" id="RHEA-COMP:17342"/>
        <dbReference type="ChEBI" id="CHEBI:33019"/>
        <dbReference type="ChEBI" id="CHEBI:61557"/>
        <dbReference type="ChEBI" id="CHEBI:140395"/>
        <dbReference type="EC" id="2.7.7.6"/>
    </reaction>
</comment>
<organism evidence="15">
    <name type="scientific">Adiantum tricholepis</name>
    <dbReference type="NCBI Taxonomy" id="1803730"/>
    <lineage>
        <taxon>Eukaryota</taxon>
        <taxon>Viridiplantae</taxon>
        <taxon>Streptophyta</taxon>
        <taxon>Embryophyta</taxon>
        <taxon>Tracheophyta</taxon>
        <taxon>Polypodiopsida</taxon>
        <taxon>Polypodiidae</taxon>
        <taxon>Polypodiales</taxon>
        <taxon>Pteridineae</taxon>
        <taxon>Pteridaceae</taxon>
        <taxon>Vittarioideae</taxon>
        <taxon>Adiantum</taxon>
    </lineage>
</organism>
<dbReference type="GO" id="GO:0032549">
    <property type="term" value="F:ribonucleoside binding"/>
    <property type="evidence" value="ECO:0007669"/>
    <property type="project" value="InterPro"/>
</dbReference>
<dbReference type="InterPro" id="IPR010243">
    <property type="entry name" value="RNA_pol_bsu_bac"/>
</dbReference>
<dbReference type="GO" id="GO:0003899">
    <property type="term" value="F:DNA-directed RNA polymerase activity"/>
    <property type="evidence" value="ECO:0007669"/>
    <property type="project" value="UniProtKB-UniRule"/>
</dbReference>
<evidence type="ECO:0000259" key="12">
    <source>
        <dbReference type="Pfam" id="PF00562"/>
    </source>
</evidence>
<dbReference type="Pfam" id="PF04565">
    <property type="entry name" value="RNA_pol_Rpb2_3"/>
    <property type="match status" value="2"/>
</dbReference>
<evidence type="ECO:0000259" key="13">
    <source>
        <dbReference type="Pfam" id="PF04560"/>
    </source>
</evidence>
<dbReference type="Gene3D" id="3.90.1800.10">
    <property type="entry name" value="RNA polymerase alpha subunit dimerisation domain"/>
    <property type="match status" value="1"/>
</dbReference>
<evidence type="ECO:0000256" key="4">
    <source>
        <dbReference type="ARBA" id="ARBA00022679"/>
    </source>
</evidence>
<dbReference type="Gene3D" id="3.90.1100.10">
    <property type="match status" value="1"/>
</dbReference>
<dbReference type="Pfam" id="PF00562">
    <property type="entry name" value="RNA_pol_Rpb2_6"/>
    <property type="match status" value="1"/>
</dbReference>
<dbReference type="InterPro" id="IPR007121">
    <property type="entry name" value="RNA_pol_bsu_CS"/>
</dbReference>
<comment type="function">
    <text evidence="1 8 10">DNA-dependent RNA polymerase catalyzes the transcription of DNA into RNA using the four ribonucleoside triphosphates as substrates.</text>
</comment>
<dbReference type="GO" id="GO:0003677">
    <property type="term" value="F:DNA binding"/>
    <property type="evidence" value="ECO:0007669"/>
    <property type="project" value="UniProtKB-UniRule"/>
</dbReference>
<proteinExistence type="inferred from homology"/>
<feature type="compositionally biased region" description="Basic and acidic residues" evidence="11">
    <location>
        <begin position="244"/>
        <end position="270"/>
    </location>
</feature>
<geneLocation type="chloroplast" evidence="15"/>
<accession>A0A3G5CQ00</accession>
<comment type="similarity">
    <text evidence="2 8 9">Belongs to the RNA polymerase beta chain family.</text>
</comment>
<evidence type="ECO:0000256" key="7">
    <source>
        <dbReference type="ARBA" id="ARBA00048552"/>
    </source>
</evidence>
<dbReference type="PANTHER" id="PTHR20856">
    <property type="entry name" value="DNA-DIRECTED RNA POLYMERASE I SUBUNIT 2"/>
    <property type="match status" value="1"/>
</dbReference>
<feature type="region of interest" description="Disordered" evidence="11">
    <location>
        <begin position="56"/>
        <end position="82"/>
    </location>
</feature>
<dbReference type="AlphaFoldDB" id="A0A3G5CQ00"/>
<sequence>MEFPCIFPFPRLMSLQIPCRRWIPCSLRSPNLTNRSFRLNYRMIMRGDVNAKGFRKNQKPTVKGVGNNNQKSKNPRIRCSFQGYGKNPRIRRSFQSYGKNPRFRRSFQSYGKNPRIRRSERSYGLNANVIKDSEKSARGLKESYELSVRGLKESYELSVRGFLKSYGSNATHVKDLRKSVRLNASNAKDSLTKRKLQSYGWQMRRTTATMFMTRAKSRRCSTPDLPACSQPGSNPSEANNEDCVEGRRLEKKPSRWQEAERIRTQRKEGEGILQNVRSKPETDSLGSDPRPKREKSEFYHPLPREPPARQPMTGLEPLVFKRRDIHFSHYGRICPIETSSKPRIRFDKISRRAVRRKRTITPRGLVTPAPVIAAFKEFSGSHPLSQFLDQTNPLSEMVHKRRLSSVGPGGLTRRTASFQARDIHFSHYGRICPIETSEGMNAGLISSLAIQAGVSNSGSLGSPYLEMSNSPGEEQLVDLSPAEDDYYRVATENLLISEWRASEKEIIPVRYQQEFLSVLWEQVDFRSIHPLHHFSIGASLIPFIEHNDANRALMGSTTQRQAVPLIKPERCIVGTGLENQVASDSGSVAISRQGGKIRYIDGNRIELSLLHDARNDESDPPIISTDLKIYERSNNNTCIHQKPAVSSGELVKSGEIVADGAATARGESALGKNILVAYMPWEGYNFEDAVLISERLIYEDIFTSFHIEKHEVEICATNQGPERVTKQIPQLDSYVLRHLDDEGLVKLGSWVEAGDVSVGKLTPQEGASSSRVPEGRSLQAIFGIQLVNTRESCLKVPIGGRGRVTDVRWVYPEDDTTNDSEVIHIYILQRRKIQVGDKIAGRHGNKGIVSKIIPRQDMPYLQDGTPVDMILSPLGVPSRMNVGQIFECLSGLAGEFPETHYRVVPFDERYEREASRKLVFAEPHGAGAKTNNPWLFEPSHPGKSRLIDGRTGDPFGQPITTGKAYIMKLIHQVDDKIHARSSGPYALVTQQPLKGKSRRGGQRVGEMEVWALEGFGVSYTLQEMLTTKSDHIQARYKVPSAIMTGKPVRKPNTVPESFRLLVRELRCMGLNLERKFIHEKNLVREIENI</sequence>
<name>A0A3G5CQ00_9MONI</name>
<comment type="subcellular location">
    <subcellularLocation>
        <location evidence="8">Plastid</location>
        <location evidence="8">Chloroplast</location>
    </subcellularLocation>
</comment>
<dbReference type="EC" id="2.7.7.6" evidence="8"/>
<dbReference type="GO" id="GO:0006351">
    <property type="term" value="P:DNA-templated transcription"/>
    <property type="evidence" value="ECO:0007669"/>
    <property type="project" value="UniProtKB-UniRule"/>
</dbReference>
<dbReference type="GeneID" id="38664214"/>
<feature type="domain" description="RNA polymerase Rpb2" evidence="14">
    <location>
        <begin position="320"/>
        <end position="339"/>
    </location>
</feature>
<dbReference type="GO" id="GO:0009507">
    <property type="term" value="C:chloroplast"/>
    <property type="evidence" value="ECO:0007669"/>
    <property type="project" value="UniProtKB-SubCell"/>
</dbReference>
<reference evidence="15" key="1">
    <citation type="journal article" date="2018" name="Genome Biol. Evol.">
        <title>Mobile Elements Shape Plastome Evolution in Ferns.</title>
        <authorList>
            <person name="Robison T.A."/>
            <person name="Grusz A.L."/>
            <person name="Wolf P.G."/>
            <person name="Mower J.P."/>
            <person name="Fauskee B.D."/>
            <person name="Sosa K."/>
            <person name="Schuettpelz E.L."/>
        </authorList>
    </citation>
    <scope>NUCLEOTIDE SEQUENCE</scope>
</reference>
<evidence type="ECO:0000256" key="10">
    <source>
        <dbReference type="RuleBase" id="RU363031"/>
    </source>
</evidence>
<dbReference type="GO" id="GO:0000428">
    <property type="term" value="C:DNA-directed RNA polymerase complex"/>
    <property type="evidence" value="ECO:0007669"/>
    <property type="project" value="UniProtKB-KW"/>
</dbReference>
<feature type="domain" description="RNA polymerase Rpb2" evidence="14">
    <location>
        <begin position="386"/>
        <end position="454"/>
    </location>
</feature>